<evidence type="ECO:0000256" key="1">
    <source>
        <dbReference type="SAM" id="MobiDB-lite"/>
    </source>
</evidence>
<feature type="region of interest" description="Disordered" evidence="1">
    <location>
        <begin position="169"/>
        <end position="221"/>
    </location>
</feature>
<keyword evidence="2" id="KW-0812">Transmembrane</keyword>
<accession>A0A8H3PHI8</accession>
<name>A0A8H3PHI8_9LECA</name>
<dbReference type="Proteomes" id="UP000664534">
    <property type="component" value="Unassembled WGS sequence"/>
</dbReference>
<dbReference type="InterPro" id="IPR018767">
    <property type="entry name" value="Brl1/Brr6_dom"/>
</dbReference>
<evidence type="ECO:0000256" key="2">
    <source>
        <dbReference type="SAM" id="Phobius"/>
    </source>
</evidence>
<dbReference type="OrthoDB" id="5961at2759"/>
<keyword evidence="2" id="KW-0472">Membrane</keyword>
<comment type="caution">
    <text evidence="4">The sequence shown here is derived from an EMBL/GenBank/DDBJ whole genome shotgun (WGS) entry which is preliminary data.</text>
</comment>
<feature type="compositionally biased region" description="Basic residues" evidence="1">
    <location>
        <begin position="177"/>
        <end position="186"/>
    </location>
</feature>
<reference evidence="4" key="1">
    <citation type="submission" date="2021-03" db="EMBL/GenBank/DDBJ databases">
        <authorList>
            <person name="Tagirdzhanova G."/>
        </authorList>
    </citation>
    <scope>NUCLEOTIDE SEQUENCE</scope>
</reference>
<feature type="compositionally biased region" description="Pro residues" evidence="1">
    <location>
        <begin position="74"/>
        <end position="83"/>
    </location>
</feature>
<feature type="compositionally biased region" description="Polar residues" evidence="1">
    <location>
        <begin position="92"/>
        <end position="115"/>
    </location>
</feature>
<evidence type="ECO:0000259" key="3">
    <source>
        <dbReference type="SMART" id="SM01042"/>
    </source>
</evidence>
<dbReference type="InterPro" id="IPR040202">
    <property type="entry name" value="Brl1/Brr6"/>
</dbReference>
<feature type="transmembrane region" description="Helical" evidence="2">
    <location>
        <begin position="248"/>
        <end position="270"/>
    </location>
</feature>
<evidence type="ECO:0000313" key="4">
    <source>
        <dbReference type="EMBL" id="CAF9940833.1"/>
    </source>
</evidence>
<sequence length="444" mass="49301">MARLNTEVRSHESPMDWQWQEGHGPTDTDSPFLKGAADSSQNRGFAGQKRPASFLDSPPKPSVSPVGPSGSLIFPPPSTPSKKPPFSFRNFPFTTPQKQVETDCSSGAEQSSPVNADTDDTPEPPARSVLSKSKGAMMQFEGKKSDKKLSSPSLFSKFSSLGRGEVGRRTHLAVTRSKGKVQKRRRRDGDHDVRSAPRRSSNDSEFEEQPGDREGLQQDPKTAQQMGFIPSVLTFIDAHPGLPNTLSYYVQFLLNLFLALCVMYVLYGIFSTISNDITERAMMESSDILAEMAVCAREFKENKCERDSRVPAMETVCNNWEKCMQRDPYKVGRSRLSAGMFAEIVNSFIEPISLKAIIVSVSVIVGCFTVNNLTFGLWRGARTHHPPPPPQHSPYIPQQQIGFQPGSQQFYTPYQSQLGMRTQGMDQGGYEPEGQSPTKRIGHR</sequence>
<dbReference type="PANTHER" id="PTHR28136:SF1">
    <property type="entry name" value="NUCLEUS EXPORT PROTEIN BRL1"/>
    <property type="match status" value="1"/>
</dbReference>
<protein>
    <recommendedName>
        <fullName evidence="3">Brl1/Brr6 domain-containing protein</fullName>
    </recommendedName>
</protein>
<dbReference type="GO" id="GO:0055088">
    <property type="term" value="P:lipid homeostasis"/>
    <property type="evidence" value="ECO:0007669"/>
    <property type="project" value="InterPro"/>
</dbReference>
<keyword evidence="2" id="KW-1133">Transmembrane helix</keyword>
<dbReference type="AlphaFoldDB" id="A0A8H3PHI8"/>
<evidence type="ECO:0000313" key="5">
    <source>
        <dbReference type="Proteomes" id="UP000664534"/>
    </source>
</evidence>
<proteinExistence type="predicted"/>
<feature type="compositionally biased region" description="Basic and acidic residues" evidence="1">
    <location>
        <begin position="1"/>
        <end position="14"/>
    </location>
</feature>
<dbReference type="Pfam" id="PF10104">
    <property type="entry name" value="Brr6_like_C_C"/>
    <property type="match status" value="1"/>
</dbReference>
<dbReference type="PANTHER" id="PTHR28136">
    <property type="entry name" value="NUCLEUS EXPORT PROTEIN BRR6"/>
    <property type="match status" value="1"/>
</dbReference>
<feature type="region of interest" description="Disordered" evidence="1">
    <location>
        <begin position="421"/>
        <end position="444"/>
    </location>
</feature>
<dbReference type="GO" id="GO:0031965">
    <property type="term" value="C:nuclear membrane"/>
    <property type="evidence" value="ECO:0007669"/>
    <property type="project" value="InterPro"/>
</dbReference>
<dbReference type="EMBL" id="CAJPDT010000137">
    <property type="protein sequence ID" value="CAF9940833.1"/>
    <property type="molecule type" value="Genomic_DNA"/>
</dbReference>
<feature type="domain" description="Brl1/Brr6" evidence="3">
    <location>
        <begin position="246"/>
        <end position="379"/>
    </location>
</feature>
<organism evidence="4 5">
    <name type="scientific">Imshaugia aleurites</name>
    <dbReference type="NCBI Taxonomy" id="172621"/>
    <lineage>
        <taxon>Eukaryota</taxon>
        <taxon>Fungi</taxon>
        <taxon>Dikarya</taxon>
        <taxon>Ascomycota</taxon>
        <taxon>Pezizomycotina</taxon>
        <taxon>Lecanoromycetes</taxon>
        <taxon>OSLEUM clade</taxon>
        <taxon>Lecanoromycetidae</taxon>
        <taxon>Lecanorales</taxon>
        <taxon>Lecanorineae</taxon>
        <taxon>Parmeliaceae</taxon>
        <taxon>Imshaugia</taxon>
    </lineage>
</organism>
<feature type="region of interest" description="Disordered" evidence="1">
    <location>
        <begin position="1"/>
        <end position="153"/>
    </location>
</feature>
<keyword evidence="5" id="KW-1185">Reference proteome</keyword>
<gene>
    <name evidence="4" type="ORF">IMSHALPRED_002184</name>
</gene>
<dbReference type="GO" id="GO:0006998">
    <property type="term" value="P:nuclear envelope organization"/>
    <property type="evidence" value="ECO:0007669"/>
    <property type="project" value="InterPro"/>
</dbReference>
<dbReference type="SMART" id="SM01042">
    <property type="entry name" value="Brr6_like_C_C"/>
    <property type="match status" value="1"/>
</dbReference>